<reference evidence="2" key="1">
    <citation type="submission" date="2010-08" db="EMBL/GenBank/DDBJ databases">
        <authorList>
            <consortium name="Caenorhabditis japonica Sequencing Consortium"/>
            <person name="Wilson R.K."/>
        </authorList>
    </citation>
    <scope>NUCLEOTIDE SEQUENCE [LARGE SCALE GENOMIC DNA]</scope>
    <source>
        <strain evidence="2">DF5081</strain>
    </source>
</reference>
<evidence type="ECO:0000313" key="1">
    <source>
        <dbReference type="EnsemblMetazoa" id="CJA20623.1"/>
    </source>
</evidence>
<sequence length="99" mass="11336">MKPKKTDSACKSTPEKTFVPEDIHEADRLTNLKENNSLVTIIEGNICDIIRGMPDYTAKGFRFDGPAAIYETRGQCVFRYGIEQKVRINEFSLNSSRRY</sequence>
<protein>
    <submittedName>
        <fullName evidence="1">Uncharacterized protein</fullName>
    </submittedName>
</protein>
<dbReference type="EnsemblMetazoa" id="CJA20623.1">
    <property type="protein sequence ID" value="CJA20623.1"/>
    <property type="gene ID" value="WBGene00176195"/>
</dbReference>
<organism evidence="1 2">
    <name type="scientific">Caenorhabditis japonica</name>
    <dbReference type="NCBI Taxonomy" id="281687"/>
    <lineage>
        <taxon>Eukaryota</taxon>
        <taxon>Metazoa</taxon>
        <taxon>Ecdysozoa</taxon>
        <taxon>Nematoda</taxon>
        <taxon>Chromadorea</taxon>
        <taxon>Rhabditida</taxon>
        <taxon>Rhabditina</taxon>
        <taxon>Rhabditomorpha</taxon>
        <taxon>Rhabditoidea</taxon>
        <taxon>Rhabditidae</taxon>
        <taxon>Peloderinae</taxon>
        <taxon>Caenorhabditis</taxon>
    </lineage>
</organism>
<evidence type="ECO:0000313" key="2">
    <source>
        <dbReference type="Proteomes" id="UP000005237"/>
    </source>
</evidence>
<dbReference type="PANTHER" id="PTHR39369">
    <property type="entry name" value="LIN-24 (TWENTY-FOUR) LIKE"/>
    <property type="match status" value="1"/>
</dbReference>
<proteinExistence type="predicted"/>
<dbReference type="SUPFAM" id="SSF56973">
    <property type="entry name" value="Aerolisin/ETX pore-forming domain"/>
    <property type="match status" value="1"/>
</dbReference>
<accession>A0A8R1E629</accession>
<name>A0A8R1E629_CAEJA</name>
<keyword evidence="2" id="KW-1185">Reference proteome</keyword>
<dbReference type="AlphaFoldDB" id="A0A8R1E629"/>
<dbReference type="Proteomes" id="UP000005237">
    <property type="component" value="Unassembled WGS sequence"/>
</dbReference>
<dbReference type="PANTHER" id="PTHR39369:SF6">
    <property type="entry name" value="LIN-24 (TWENTY-FOUR) LIKE"/>
    <property type="match status" value="1"/>
</dbReference>
<reference evidence="1" key="2">
    <citation type="submission" date="2022-06" db="UniProtKB">
        <authorList>
            <consortium name="EnsemblMetazoa"/>
        </authorList>
    </citation>
    <scope>IDENTIFICATION</scope>
    <source>
        <strain evidence="1">DF5081</strain>
    </source>
</reference>